<organism evidence="1 2">
    <name type="scientific">Nocardia albiluteola</name>
    <dbReference type="NCBI Taxonomy" id="2842303"/>
    <lineage>
        <taxon>Bacteria</taxon>
        <taxon>Bacillati</taxon>
        <taxon>Actinomycetota</taxon>
        <taxon>Actinomycetes</taxon>
        <taxon>Mycobacteriales</taxon>
        <taxon>Nocardiaceae</taxon>
        <taxon>Nocardia</taxon>
    </lineage>
</organism>
<name>A0ABS6B532_9NOCA</name>
<reference evidence="1 2" key="1">
    <citation type="submission" date="2021-06" db="EMBL/GenBank/DDBJ databases">
        <title>Actinomycetes sequencing.</title>
        <authorList>
            <person name="Shan Q."/>
        </authorList>
    </citation>
    <scope>NUCLEOTIDE SEQUENCE [LARGE SCALE GENOMIC DNA]</scope>
    <source>
        <strain evidence="1 2">NEAU-G5</strain>
    </source>
</reference>
<sequence>MRYAGKPGTGSLLRPDPPEQVAALAQEAHAAELARLEALRSHQVRTSIVEPTR</sequence>
<keyword evidence="2" id="KW-1185">Reference proteome</keyword>
<dbReference type="RefSeq" id="WP_215919425.1">
    <property type="nucleotide sequence ID" value="NZ_JAHKNI010000007.1"/>
</dbReference>
<dbReference type="EMBL" id="JAHKNI010000007">
    <property type="protein sequence ID" value="MBU3064319.1"/>
    <property type="molecule type" value="Genomic_DNA"/>
</dbReference>
<evidence type="ECO:0000313" key="1">
    <source>
        <dbReference type="EMBL" id="MBU3064319.1"/>
    </source>
</evidence>
<gene>
    <name evidence="1" type="ORF">KO481_22645</name>
</gene>
<comment type="caution">
    <text evidence="1">The sequence shown here is derived from an EMBL/GenBank/DDBJ whole genome shotgun (WGS) entry which is preliminary data.</text>
</comment>
<accession>A0ABS6B532</accession>
<dbReference type="Proteomes" id="UP000733379">
    <property type="component" value="Unassembled WGS sequence"/>
</dbReference>
<proteinExistence type="predicted"/>
<evidence type="ECO:0000313" key="2">
    <source>
        <dbReference type="Proteomes" id="UP000733379"/>
    </source>
</evidence>
<protein>
    <submittedName>
        <fullName evidence="1">Uncharacterized protein</fullName>
    </submittedName>
</protein>